<dbReference type="VEuPathDB" id="FungiDB:DD237_007124"/>
<accession>A0A3M6VVC3</accession>
<dbReference type="PANTHER" id="PTHR13510">
    <property type="entry name" value="FYVE-FINGER-CONTAINING RAB5 EFFECTOR PROTEIN RABENOSYN-5-RELATED"/>
    <property type="match status" value="1"/>
</dbReference>
<gene>
    <name evidence="2" type="ORF">DD237_007124</name>
    <name evidence="1" type="ORF">DD238_000979</name>
</gene>
<comment type="caution">
    <text evidence="1">The sequence shown here is derived from an EMBL/GenBank/DDBJ whole genome shotgun (WGS) entry which is preliminary data.</text>
</comment>
<evidence type="ECO:0000313" key="3">
    <source>
        <dbReference type="Proteomes" id="UP000282087"/>
    </source>
</evidence>
<keyword evidence="3" id="KW-1185">Reference proteome</keyword>
<organism evidence="1 3">
    <name type="scientific">Peronospora effusa</name>
    <dbReference type="NCBI Taxonomy" id="542832"/>
    <lineage>
        <taxon>Eukaryota</taxon>
        <taxon>Sar</taxon>
        <taxon>Stramenopiles</taxon>
        <taxon>Oomycota</taxon>
        <taxon>Peronosporomycetes</taxon>
        <taxon>Peronosporales</taxon>
        <taxon>Peronosporaceae</taxon>
        <taxon>Peronospora</taxon>
    </lineage>
</organism>
<protein>
    <recommendedName>
        <fullName evidence="5">FYVE-type domain-containing protein</fullName>
    </recommendedName>
</protein>
<evidence type="ECO:0000313" key="2">
    <source>
        <dbReference type="EMBL" id="RQM09411.1"/>
    </source>
</evidence>
<dbReference type="Proteomes" id="UP000282087">
    <property type="component" value="Unassembled WGS sequence"/>
</dbReference>
<dbReference type="PANTHER" id="PTHR13510:SF44">
    <property type="entry name" value="RABENOSYN-5"/>
    <property type="match status" value="1"/>
</dbReference>
<dbReference type="Proteomes" id="UP000286097">
    <property type="component" value="Unassembled WGS sequence"/>
</dbReference>
<name>A0A3M6VVC3_9STRA</name>
<dbReference type="InterPro" id="IPR052727">
    <property type="entry name" value="Rab4/Rab5_effector"/>
</dbReference>
<dbReference type="EMBL" id="QKXF01000709">
    <property type="protein sequence ID" value="RQM09411.1"/>
    <property type="molecule type" value="Genomic_DNA"/>
</dbReference>
<dbReference type="AlphaFoldDB" id="A0A3M6VVC3"/>
<evidence type="ECO:0000313" key="1">
    <source>
        <dbReference type="EMBL" id="RMX70203.1"/>
    </source>
</evidence>
<sequence>MVSTNSIALNPMAATTCVGSGHVTVDSPVSKRLTCPFPTLQLSSENASELETLAHKLIVSSIKEYESFLLDNHNRIDELRWKFVSSKENLRAYAKQARPMKSTHSHQANMPVADLPVVMITGTIVGDLDDIMYGVACWTTEQVRVNLSYAYDEIPRCAVLSTLVYPTVEDPFNMVAIKWVEYLAPLVLRPIIKHRDFVYMDTTGVERLRNGERVGYHIVHSVQFPETPTLDTHTRGNSSISILYRQRTKNVTDVFIKGFFNSAEGIMRTMLIRATTRMLFSVAKSIYCSHTKKLAWALRQRHNAEALSSSSGCTDGSSCAPSDDKRCFGCGKKQSVFVQAASQISRGSKILQKKRQCKICMHHMCVDCRRQHQLIFLLSDQRLKQHLVTICRSCEFNALSESAVGIARKEMLLSNQVLCWDTISGLQSE</sequence>
<dbReference type="OrthoDB" id="107606at2759"/>
<reference evidence="3 4" key="1">
    <citation type="submission" date="2018-06" db="EMBL/GenBank/DDBJ databases">
        <title>Comparative genomics of downy mildews reveals potential adaptations to biotrophy.</title>
        <authorList>
            <person name="Fletcher K."/>
            <person name="Klosterman S.J."/>
            <person name="Derevnina L."/>
            <person name="Martin F."/>
            <person name="Koike S."/>
            <person name="Reyes Chin-Wo S."/>
            <person name="Mou B."/>
            <person name="Michelmore R."/>
        </authorList>
    </citation>
    <scope>NUCLEOTIDE SEQUENCE [LARGE SCALE GENOMIC DNA]</scope>
    <source>
        <strain evidence="2 4">R13</strain>
        <strain evidence="1 3">R14</strain>
    </source>
</reference>
<evidence type="ECO:0000313" key="4">
    <source>
        <dbReference type="Proteomes" id="UP000286097"/>
    </source>
</evidence>
<dbReference type="InterPro" id="IPR023393">
    <property type="entry name" value="START-like_dom_sf"/>
</dbReference>
<evidence type="ECO:0008006" key="5">
    <source>
        <dbReference type="Google" id="ProtNLM"/>
    </source>
</evidence>
<dbReference type="EMBL" id="QLLG01000005">
    <property type="protein sequence ID" value="RMX70203.1"/>
    <property type="molecule type" value="Genomic_DNA"/>
</dbReference>
<dbReference type="Gene3D" id="3.30.530.20">
    <property type="match status" value="1"/>
</dbReference>
<proteinExistence type="predicted"/>